<dbReference type="Proteomes" id="UP000887565">
    <property type="component" value="Unplaced"/>
</dbReference>
<feature type="compositionally biased region" description="Basic and acidic residues" evidence="1">
    <location>
        <begin position="30"/>
        <end position="39"/>
    </location>
</feature>
<evidence type="ECO:0000313" key="2">
    <source>
        <dbReference type="Proteomes" id="UP000887565"/>
    </source>
</evidence>
<sequence length="78" mass="8738">MLNCNILSTNFGIHRPNPAEATLDQTPVGFDDHNHDDRVAGAVDDEATEPKSHNFAGNRRKIAIDENQDKNRRFHTNG</sequence>
<dbReference type="AlphaFoldDB" id="A0A915IV91"/>
<organism evidence="2 3">
    <name type="scientific">Romanomermis culicivorax</name>
    <name type="common">Nematode worm</name>
    <dbReference type="NCBI Taxonomy" id="13658"/>
    <lineage>
        <taxon>Eukaryota</taxon>
        <taxon>Metazoa</taxon>
        <taxon>Ecdysozoa</taxon>
        <taxon>Nematoda</taxon>
        <taxon>Enoplea</taxon>
        <taxon>Dorylaimia</taxon>
        <taxon>Mermithida</taxon>
        <taxon>Mermithoidea</taxon>
        <taxon>Mermithidae</taxon>
        <taxon>Romanomermis</taxon>
    </lineage>
</organism>
<name>A0A915IV91_ROMCU</name>
<keyword evidence="2" id="KW-1185">Reference proteome</keyword>
<feature type="compositionally biased region" description="Basic and acidic residues" evidence="1">
    <location>
        <begin position="62"/>
        <end position="71"/>
    </location>
</feature>
<evidence type="ECO:0000256" key="1">
    <source>
        <dbReference type="SAM" id="MobiDB-lite"/>
    </source>
</evidence>
<accession>A0A915IV91</accession>
<feature type="region of interest" description="Disordered" evidence="1">
    <location>
        <begin position="15"/>
        <end position="53"/>
    </location>
</feature>
<proteinExistence type="predicted"/>
<reference evidence="3" key="1">
    <citation type="submission" date="2022-11" db="UniProtKB">
        <authorList>
            <consortium name="WormBaseParasite"/>
        </authorList>
    </citation>
    <scope>IDENTIFICATION</scope>
</reference>
<evidence type="ECO:0000313" key="3">
    <source>
        <dbReference type="WBParaSite" id="nRc.2.0.1.t17983-RA"/>
    </source>
</evidence>
<protein>
    <submittedName>
        <fullName evidence="3">Uncharacterized protein</fullName>
    </submittedName>
</protein>
<dbReference type="WBParaSite" id="nRc.2.0.1.t17983-RA">
    <property type="protein sequence ID" value="nRc.2.0.1.t17983-RA"/>
    <property type="gene ID" value="nRc.2.0.1.g17983"/>
</dbReference>
<feature type="region of interest" description="Disordered" evidence="1">
    <location>
        <begin position="59"/>
        <end position="78"/>
    </location>
</feature>